<feature type="domain" description="GGDEF" evidence="1">
    <location>
        <begin position="40"/>
        <end position="177"/>
    </location>
</feature>
<organism evidence="2 3">
    <name type="scientific">Alkalimonas delamerensis</name>
    <dbReference type="NCBI Taxonomy" id="265981"/>
    <lineage>
        <taxon>Bacteria</taxon>
        <taxon>Pseudomonadati</taxon>
        <taxon>Pseudomonadota</taxon>
        <taxon>Gammaproteobacteria</taxon>
        <taxon>Alkalimonas</taxon>
    </lineage>
</organism>
<dbReference type="Pfam" id="PF00990">
    <property type="entry name" value="GGDEF"/>
    <property type="match status" value="1"/>
</dbReference>
<sequence>MLESTPFAAKAQDPLTKLANRALYLNTLETVVHSYNETKLRFGLFLINLENFKQLNKSTSYHFGDLVLLHVAERLQQHFGPIYELARVGGNEFAVLWPLLATGEDTTSPDLSIAATQLFNLIALPIKKSGYHCELGIKIGVCLLDPKLNAKQWLQGAEIALRHAQNDAENHYHVYYQHPTQ</sequence>
<dbReference type="EMBL" id="JAUZVY010000001">
    <property type="protein sequence ID" value="MDP4527969.1"/>
    <property type="molecule type" value="Genomic_DNA"/>
</dbReference>
<dbReference type="GO" id="GO:0052621">
    <property type="term" value="F:diguanylate cyclase activity"/>
    <property type="evidence" value="ECO:0007669"/>
    <property type="project" value="UniProtKB-EC"/>
</dbReference>
<dbReference type="InterPro" id="IPR050706">
    <property type="entry name" value="Cyclic-di-GMP_PDE-like"/>
</dbReference>
<dbReference type="SUPFAM" id="SSF55073">
    <property type="entry name" value="Nucleotide cyclase"/>
    <property type="match status" value="1"/>
</dbReference>
<accession>A0ABT9GLZ3</accession>
<dbReference type="Proteomes" id="UP001236258">
    <property type="component" value="Unassembled WGS sequence"/>
</dbReference>
<evidence type="ECO:0000259" key="1">
    <source>
        <dbReference type="PROSITE" id="PS50887"/>
    </source>
</evidence>
<dbReference type="InterPro" id="IPR029787">
    <property type="entry name" value="Nucleotide_cyclase"/>
</dbReference>
<reference evidence="2 3" key="1">
    <citation type="submission" date="2023-08" db="EMBL/GenBank/DDBJ databases">
        <authorList>
            <person name="Joshi A."/>
            <person name="Thite S."/>
        </authorList>
    </citation>
    <scope>NUCLEOTIDE SEQUENCE [LARGE SCALE GENOMIC DNA]</scope>
    <source>
        <strain evidence="2 3">1E1</strain>
    </source>
</reference>
<proteinExistence type="predicted"/>
<dbReference type="PANTHER" id="PTHR33121">
    <property type="entry name" value="CYCLIC DI-GMP PHOSPHODIESTERASE PDEF"/>
    <property type="match status" value="1"/>
</dbReference>
<dbReference type="RefSeq" id="WP_305944142.1">
    <property type="nucleotide sequence ID" value="NZ_JAUZVY010000001.1"/>
</dbReference>
<keyword evidence="3" id="KW-1185">Reference proteome</keyword>
<evidence type="ECO:0000313" key="2">
    <source>
        <dbReference type="EMBL" id="MDP4527969.1"/>
    </source>
</evidence>
<dbReference type="CDD" id="cd01949">
    <property type="entry name" value="GGDEF"/>
    <property type="match status" value="1"/>
</dbReference>
<name>A0ABT9GLZ3_9GAMM</name>
<gene>
    <name evidence="2" type="ORF">Q3O59_02825</name>
</gene>
<dbReference type="EC" id="2.7.7.65" evidence="2"/>
<dbReference type="PROSITE" id="PS50887">
    <property type="entry name" value="GGDEF"/>
    <property type="match status" value="1"/>
</dbReference>
<dbReference type="NCBIfam" id="TIGR00254">
    <property type="entry name" value="GGDEF"/>
    <property type="match status" value="1"/>
</dbReference>
<dbReference type="SMART" id="SM00267">
    <property type="entry name" value="GGDEF"/>
    <property type="match status" value="1"/>
</dbReference>
<protein>
    <submittedName>
        <fullName evidence="2">GGDEF domain-containing protein</fullName>
        <ecNumber evidence="2">2.7.7.65</ecNumber>
    </submittedName>
</protein>
<dbReference type="Gene3D" id="3.30.70.270">
    <property type="match status" value="1"/>
</dbReference>
<evidence type="ECO:0000313" key="3">
    <source>
        <dbReference type="Proteomes" id="UP001236258"/>
    </source>
</evidence>
<comment type="caution">
    <text evidence="2">The sequence shown here is derived from an EMBL/GenBank/DDBJ whole genome shotgun (WGS) entry which is preliminary data.</text>
</comment>
<keyword evidence="2" id="KW-0808">Transferase</keyword>
<dbReference type="InterPro" id="IPR000160">
    <property type="entry name" value="GGDEF_dom"/>
</dbReference>
<keyword evidence="2" id="KW-0548">Nucleotidyltransferase</keyword>
<dbReference type="PANTHER" id="PTHR33121:SF70">
    <property type="entry name" value="SIGNALING PROTEIN YKOW"/>
    <property type="match status" value="1"/>
</dbReference>
<dbReference type="InterPro" id="IPR043128">
    <property type="entry name" value="Rev_trsase/Diguanyl_cyclase"/>
</dbReference>